<comment type="caution">
    <text evidence="2">The sequence shown here is derived from an EMBL/GenBank/DDBJ whole genome shotgun (WGS) entry which is preliminary data.</text>
</comment>
<name>A0AAW9PS98_9CYAN</name>
<dbReference type="Gene3D" id="1.10.10.2520">
    <property type="entry name" value="Cell wall hydrolase SleB, domain 1"/>
    <property type="match status" value="1"/>
</dbReference>
<proteinExistence type="predicted"/>
<dbReference type="EMBL" id="JAZBJZ010000054">
    <property type="protein sequence ID" value="MEE3717834.1"/>
    <property type="molecule type" value="Genomic_DNA"/>
</dbReference>
<keyword evidence="3" id="KW-1185">Reference proteome</keyword>
<dbReference type="AlphaFoldDB" id="A0AAW9PS98"/>
<evidence type="ECO:0000313" key="2">
    <source>
        <dbReference type="EMBL" id="MEE3717834.1"/>
    </source>
</evidence>
<sequence>MDSTNKSTVESTNESIGTSTKQAFGSSAWLRRNFLPLAIALLTFAVILVDSYQNVKELPKKVVVEPVVNNEQILARVLISEASIGNKSERQAVGLTVINRMKKAGSKNVQEVVKAGNFYHYAIDQDPTLYPEYAELAKQLLAGKVRDFTGGATHFYSPYSMPKKGEKNHGFDCEGGFVRYTNPETNKPVLICTPSWSKTLRYIDLAHAGIRPYYFEFFAE</sequence>
<dbReference type="GO" id="GO:0016787">
    <property type="term" value="F:hydrolase activity"/>
    <property type="evidence" value="ECO:0007669"/>
    <property type="project" value="UniProtKB-KW"/>
</dbReference>
<organism evidence="2 3">
    <name type="scientific">Tumidithrix elongata BACA0141</name>
    <dbReference type="NCBI Taxonomy" id="2716417"/>
    <lineage>
        <taxon>Bacteria</taxon>
        <taxon>Bacillati</taxon>
        <taxon>Cyanobacteriota</taxon>
        <taxon>Cyanophyceae</taxon>
        <taxon>Pseudanabaenales</taxon>
        <taxon>Pseudanabaenaceae</taxon>
        <taxon>Tumidithrix</taxon>
        <taxon>Tumidithrix elongata</taxon>
    </lineage>
</organism>
<dbReference type="InterPro" id="IPR011105">
    <property type="entry name" value="Cell_wall_hydrolase_SleB"/>
</dbReference>
<reference evidence="2" key="1">
    <citation type="submission" date="2024-01" db="EMBL/GenBank/DDBJ databases">
        <title>Bank of Algae and Cyanobacteria of the Azores (BACA) strain genomes.</title>
        <authorList>
            <person name="Luz R."/>
            <person name="Cordeiro R."/>
            <person name="Fonseca A."/>
            <person name="Goncalves V."/>
        </authorList>
    </citation>
    <scope>NUCLEOTIDE SEQUENCE</scope>
    <source>
        <strain evidence="2">BACA0141</strain>
    </source>
</reference>
<dbReference type="Proteomes" id="UP001333818">
    <property type="component" value="Unassembled WGS sequence"/>
</dbReference>
<dbReference type="Pfam" id="PF07486">
    <property type="entry name" value="Hydrolase_2"/>
    <property type="match status" value="1"/>
</dbReference>
<accession>A0AAW9PS98</accession>
<dbReference type="InterPro" id="IPR042047">
    <property type="entry name" value="SleB_dom1"/>
</dbReference>
<gene>
    <name evidence="2" type="ORF">V2H45_13915</name>
</gene>
<evidence type="ECO:0000313" key="3">
    <source>
        <dbReference type="Proteomes" id="UP001333818"/>
    </source>
</evidence>
<feature type="domain" description="Cell wall hydrolase SleB" evidence="1">
    <location>
        <begin position="90"/>
        <end position="162"/>
    </location>
</feature>
<keyword evidence="2" id="KW-0378">Hydrolase</keyword>
<protein>
    <submittedName>
        <fullName evidence="2">Cell wall hydrolase</fullName>
    </submittedName>
</protein>
<dbReference type="RefSeq" id="WP_330484265.1">
    <property type="nucleotide sequence ID" value="NZ_JAZBJZ010000054.1"/>
</dbReference>
<evidence type="ECO:0000259" key="1">
    <source>
        <dbReference type="Pfam" id="PF07486"/>
    </source>
</evidence>